<dbReference type="PANTHER" id="PTHR30136">
    <property type="entry name" value="HELIX-TURN-HELIX TRANSCRIPTIONAL REGULATOR, ICLR FAMILY"/>
    <property type="match status" value="1"/>
</dbReference>
<dbReference type="SMART" id="SM00346">
    <property type="entry name" value="HTH_ICLR"/>
    <property type="match status" value="1"/>
</dbReference>
<evidence type="ECO:0000256" key="1">
    <source>
        <dbReference type="ARBA" id="ARBA00022798"/>
    </source>
</evidence>
<dbReference type="InterPro" id="IPR014757">
    <property type="entry name" value="Tscrpt_reg_IclR_C"/>
</dbReference>
<dbReference type="Pfam" id="PF09339">
    <property type="entry name" value="HTH_IclR"/>
    <property type="match status" value="1"/>
</dbReference>
<dbReference type="InterPro" id="IPR005471">
    <property type="entry name" value="Tscrpt_reg_IclR_N"/>
</dbReference>
<accession>A0A542CU98</accession>
<feature type="domain" description="HTH iclR-type" evidence="7">
    <location>
        <begin position="19"/>
        <end position="79"/>
    </location>
</feature>
<evidence type="ECO:0000256" key="6">
    <source>
        <dbReference type="ARBA" id="ARBA00070406"/>
    </source>
</evidence>
<dbReference type="FunFam" id="1.10.10.10:FF:000056">
    <property type="entry name" value="IclR family transcriptional regulator"/>
    <property type="match status" value="1"/>
</dbReference>
<dbReference type="PROSITE" id="PS51077">
    <property type="entry name" value="HTH_ICLR"/>
    <property type="match status" value="1"/>
</dbReference>
<feature type="domain" description="IclR-ED" evidence="8">
    <location>
        <begin position="80"/>
        <end position="264"/>
    </location>
</feature>
<dbReference type="EMBL" id="VFML01000002">
    <property type="protein sequence ID" value="TQI94406.1"/>
    <property type="molecule type" value="Genomic_DNA"/>
</dbReference>
<name>A0A542CU98_AMYCI</name>
<dbReference type="GO" id="GO:0006071">
    <property type="term" value="P:glycerol metabolic process"/>
    <property type="evidence" value="ECO:0007669"/>
    <property type="project" value="UniProtKB-KW"/>
</dbReference>
<dbReference type="Gene3D" id="3.30.450.40">
    <property type="match status" value="1"/>
</dbReference>
<keyword evidence="3" id="KW-0238">DNA-binding</keyword>
<evidence type="ECO:0000256" key="3">
    <source>
        <dbReference type="ARBA" id="ARBA00023125"/>
    </source>
</evidence>
<dbReference type="RefSeq" id="WP_142003638.1">
    <property type="nucleotide sequence ID" value="NZ_VFML01000002.1"/>
</dbReference>
<dbReference type="AlphaFoldDB" id="A0A542CU98"/>
<evidence type="ECO:0000313" key="9">
    <source>
        <dbReference type="EMBL" id="TQI94406.1"/>
    </source>
</evidence>
<proteinExistence type="predicted"/>
<protein>
    <recommendedName>
        <fullName evidence="6">Glycerol operon regulatory protein</fullName>
    </recommendedName>
</protein>
<dbReference type="GO" id="GO:0003677">
    <property type="term" value="F:DNA binding"/>
    <property type="evidence" value="ECO:0007669"/>
    <property type="project" value="UniProtKB-KW"/>
</dbReference>
<dbReference type="InterPro" id="IPR029016">
    <property type="entry name" value="GAF-like_dom_sf"/>
</dbReference>
<organism evidence="9 10">
    <name type="scientific">Amycolatopsis cihanbeyliensis</name>
    <dbReference type="NCBI Taxonomy" id="1128664"/>
    <lineage>
        <taxon>Bacteria</taxon>
        <taxon>Bacillati</taxon>
        <taxon>Actinomycetota</taxon>
        <taxon>Actinomycetes</taxon>
        <taxon>Pseudonocardiales</taxon>
        <taxon>Pseudonocardiaceae</taxon>
        <taxon>Amycolatopsis</taxon>
    </lineage>
</organism>
<dbReference type="GO" id="GO:0045893">
    <property type="term" value="P:positive regulation of DNA-templated transcription"/>
    <property type="evidence" value="ECO:0007669"/>
    <property type="project" value="InterPro"/>
</dbReference>
<dbReference type="Pfam" id="PF01614">
    <property type="entry name" value="IclR_C"/>
    <property type="match status" value="1"/>
</dbReference>
<dbReference type="SUPFAM" id="SSF46785">
    <property type="entry name" value="Winged helix' DNA-binding domain"/>
    <property type="match status" value="1"/>
</dbReference>
<sequence>MDEEEQDPDIGAARGAHHVQSLERGLAVIRAFNAGSPQLTLSEVARSTGLTRAAARRFLLTLADLGYVRTDGKYFSLTARVLELGYAYLSSLSLPEVAQPHLERLSAEVHESCSISVLEGTDIIYVARVAVSRIMAVTINVGTRFPAHATSMGHVLLAGLPEPALADYLEQARLDRLTSHTLTSATALRAELARVREQGWALVDQELEEGLRSVAAPVRDRGGQVVAAANVSTHAGRTSPEALRRDALPALLDTCKLIEADLAVTMATQASR</sequence>
<evidence type="ECO:0000259" key="8">
    <source>
        <dbReference type="PROSITE" id="PS51078"/>
    </source>
</evidence>
<evidence type="ECO:0000256" key="4">
    <source>
        <dbReference type="ARBA" id="ARBA00023163"/>
    </source>
</evidence>
<evidence type="ECO:0000256" key="2">
    <source>
        <dbReference type="ARBA" id="ARBA00023015"/>
    </source>
</evidence>
<keyword evidence="4" id="KW-0804">Transcription</keyword>
<dbReference type="Gene3D" id="1.10.10.10">
    <property type="entry name" value="Winged helix-like DNA-binding domain superfamily/Winged helix DNA-binding domain"/>
    <property type="match status" value="1"/>
</dbReference>
<dbReference type="InterPro" id="IPR036390">
    <property type="entry name" value="WH_DNA-bd_sf"/>
</dbReference>
<comment type="caution">
    <text evidence="9">The sequence shown here is derived from an EMBL/GenBank/DDBJ whole genome shotgun (WGS) entry which is preliminary data.</text>
</comment>
<keyword evidence="10" id="KW-1185">Reference proteome</keyword>
<keyword evidence="1" id="KW-0319">Glycerol metabolism</keyword>
<dbReference type="InterPro" id="IPR012794">
    <property type="entry name" value="PcaR_PcaU"/>
</dbReference>
<reference evidence="9 10" key="1">
    <citation type="submission" date="2019-06" db="EMBL/GenBank/DDBJ databases">
        <title>Sequencing the genomes of 1000 actinobacteria strains.</title>
        <authorList>
            <person name="Klenk H.-P."/>
        </authorList>
    </citation>
    <scope>NUCLEOTIDE SEQUENCE [LARGE SCALE GENOMIC DNA]</scope>
    <source>
        <strain evidence="9 10">DSM 45679</strain>
    </source>
</reference>
<dbReference type="GO" id="GO:0046278">
    <property type="term" value="P:3,4-dihydroxybenzoate metabolic process"/>
    <property type="evidence" value="ECO:0007669"/>
    <property type="project" value="InterPro"/>
</dbReference>
<evidence type="ECO:0000259" key="7">
    <source>
        <dbReference type="PROSITE" id="PS51077"/>
    </source>
</evidence>
<dbReference type="NCBIfam" id="TIGR02431">
    <property type="entry name" value="pcaR_pcaU"/>
    <property type="match status" value="1"/>
</dbReference>
<dbReference type="PROSITE" id="PS51078">
    <property type="entry name" value="ICLR_ED"/>
    <property type="match status" value="1"/>
</dbReference>
<dbReference type="InterPro" id="IPR036388">
    <property type="entry name" value="WH-like_DNA-bd_sf"/>
</dbReference>
<evidence type="ECO:0000256" key="5">
    <source>
        <dbReference type="ARBA" id="ARBA00058938"/>
    </source>
</evidence>
<gene>
    <name evidence="9" type="ORF">FB471_6571</name>
</gene>
<dbReference type="PANTHER" id="PTHR30136:SF34">
    <property type="entry name" value="TRANSCRIPTIONAL REGULATOR"/>
    <property type="match status" value="1"/>
</dbReference>
<dbReference type="GO" id="GO:0003700">
    <property type="term" value="F:DNA-binding transcription factor activity"/>
    <property type="evidence" value="ECO:0007669"/>
    <property type="project" value="TreeGrafter"/>
</dbReference>
<dbReference type="SUPFAM" id="SSF55781">
    <property type="entry name" value="GAF domain-like"/>
    <property type="match status" value="1"/>
</dbReference>
<dbReference type="InterPro" id="IPR050707">
    <property type="entry name" value="HTH_MetabolicPath_Reg"/>
</dbReference>
<dbReference type="Proteomes" id="UP000320876">
    <property type="component" value="Unassembled WGS sequence"/>
</dbReference>
<comment type="function">
    <text evidence="5">May be an activator protein for the gylABX operon.</text>
</comment>
<dbReference type="OrthoDB" id="9807558at2"/>
<dbReference type="GO" id="GO:0045892">
    <property type="term" value="P:negative regulation of DNA-templated transcription"/>
    <property type="evidence" value="ECO:0007669"/>
    <property type="project" value="TreeGrafter"/>
</dbReference>
<evidence type="ECO:0000313" key="10">
    <source>
        <dbReference type="Proteomes" id="UP000320876"/>
    </source>
</evidence>
<keyword evidence="2" id="KW-0805">Transcription regulation</keyword>